<proteinExistence type="predicted"/>
<accession>A0AAD8P6M9</accession>
<evidence type="ECO:0000313" key="2">
    <source>
        <dbReference type="EMBL" id="KAK1434012.1"/>
    </source>
</evidence>
<comment type="caution">
    <text evidence="2">The sequence shown here is derived from an EMBL/GenBank/DDBJ whole genome shotgun (WGS) entry which is preliminary data.</text>
</comment>
<feature type="transmembrane region" description="Helical" evidence="1">
    <location>
        <begin position="149"/>
        <end position="168"/>
    </location>
</feature>
<protein>
    <submittedName>
        <fullName evidence="2">Uncharacterized protein</fullName>
    </submittedName>
</protein>
<name>A0AAD8P6M9_TARER</name>
<sequence>MKKSFLQLYFFCSHFGPFYERSLVVADDEGGCAHVDRSGCGLDAPKFAGKFHNHHRAGKFHNHHRTDLQPFLFSVLITGTLPEYLSGTYLFLFTTSVTGPSRFLFSPAVRSSLELHQKHTQNLVSLFHFNSIQSFVVCFLRKYYSHAQCLALIYLSIHHLLMLCFNFRNPNSFIQYHHEM</sequence>
<dbReference type="AlphaFoldDB" id="A0AAD8P6M9"/>
<organism evidence="2 3">
    <name type="scientific">Tagetes erecta</name>
    <name type="common">African marigold</name>
    <dbReference type="NCBI Taxonomy" id="13708"/>
    <lineage>
        <taxon>Eukaryota</taxon>
        <taxon>Viridiplantae</taxon>
        <taxon>Streptophyta</taxon>
        <taxon>Embryophyta</taxon>
        <taxon>Tracheophyta</taxon>
        <taxon>Spermatophyta</taxon>
        <taxon>Magnoliopsida</taxon>
        <taxon>eudicotyledons</taxon>
        <taxon>Gunneridae</taxon>
        <taxon>Pentapetalae</taxon>
        <taxon>asterids</taxon>
        <taxon>campanulids</taxon>
        <taxon>Asterales</taxon>
        <taxon>Asteraceae</taxon>
        <taxon>Asteroideae</taxon>
        <taxon>Heliantheae alliance</taxon>
        <taxon>Tageteae</taxon>
        <taxon>Tagetes</taxon>
    </lineage>
</organism>
<dbReference type="EMBL" id="JAUHHV010000002">
    <property type="protein sequence ID" value="KAK1434012.1"/>
    <property type="molecule type" value="Genomic_DNA"/>
</dbReference>
<dbReference type="Proteomes" id="UP001229421">
    <property type="component" value="Unassembled WGS sequence"/>
</dbReference>
<keyword evidence="3" id="KW-1185">Reference proteome</keyword>
<evidence type="ECO:0000256" key="1">
    <source>
        <dbReference type="SAM" id="Phobius"/>
    </source>
</evidence>
<gene>
    <name evidence="2" type="ORF">QVD17_10930</name>
</gene>
<keyword evidence="1" id="KW-1133">Transmembrane helix</keyword>
<keyword evidence="1" id="KW-0812">Transmembrane</keyword>
<reference evidence="2" key="1">
    <citation type="journal article" date="2023" name="bioRxiv">
        <title>Improved chromosome-level genome assembly for marigold (Tagetes erecta).</title>
        <authorList>
            <person name="Jiang F."/>
            <person name="Yuan L."/>
            <person name="Wang S."/>
            <person name="Wang H."/>
            <person name="Xu D."/>
            <person name="Wang A."/>
            <person name="Fan W."/>
        </authorList>
    </citation>
    <scope>NUCLEOTIDE SEQUENCE</scope>
    <source>
        <strain evidence="2">WSJ</strain>
        <tissue evidence="2">Leaf</tissue>
    </source>
</reference>
<evidence type="ECO:0000313" key="3">
    <source>
        <dbReference type="Proteomes" id="UP001229421"/>
    </source>
</evidence>
<keyword evidence="1" id="KW-0472">Membrane</keyword>